<organism evidence="2 3">
    <name type="scientific">Ochrobactrum quorumnocens</name>
    <dbReference type="NCBI Taxonomy" id="271865"/>
    <lineage>
        <taxon>Bacteria</taxon>
        <taxon>Pseudomonadati</taxon>
        <taxon>Pseudomonadota</taxon>
        <taxon>Alphaproteobacteria</taxon>
        <taxon>Hyphomicrobiales</taxon>
        <taxon>Brucellaceae</taxon>
        <taxon>Brucella/Ochrobactrum group</taxon>
        <taxon>Ochrobactrum</taxon>
    </lineage>
</organism>
<dbReference type="EMBL" id="CP022604">
    <property type="protein sequence ID" value="ASV85275.1"/>
    <property type="molecule type" value="Genomic_DNA"/>
</dbReference>
<dbReference type="KEGG" id="och:CES85_0322"/>
<evidence type="ECO:0000313" key="2">
    <source>
        <dbReference type="EMBL" id="ASV85275.1"/>
    </source>
</evidence>
<keyword evidence="1" id="KW-0472">Membrane</keyword>
<reference evidence="2 3" key="1">
    <citation type="submission" date="2017-07" db="EMBL/GenBank/DDBJ databases">
        <title>Phylogenetic study on the rhizospheric bacterium Ochrobactrum sp. A44.</title>
        <authorList>
            <person name="Krzyzanowska D.M."/>
            <person name="Ossowicki A."/>
            <person name="Rajewska M."/>
            <person name="Maciag T."/>
            <person name="Kaczynski Z."/>
            <person name="Czerwicka M."/>
            <person name="Jafra S."/>
        </authorList>
    </citation>
    <scope>NUCLEOTIDE SEQUENCE [LARGE SCALE GENOMIC DNA]</scope>
    <source>
        <strain evidence="2 3">A44</strain>
    </source>
</reference>
<evidence type="ECO:0000313" key="3">
    <source>
        <dbReference type="Proteomes" id="UP000215256"/>
    </source>
</evidence>
<name>A0A248UEX7_9HYPH</name>
<gene>
    <name evidence="2" type="ORF">CES85_0322</name>
</gene>
<keyword evidence="1" id="KW-1133">Transmembrane helix</keyword>
<feature type="transmembrane region" description="Helical" evidence="1">
    <location>
        <begin position="16"/>
        <end position="32"/>
    </location>
</feature>
<proteinExistence type="predicted"/>
<keyword evidence="1" id="KW-0812">Transmembrane</keyword>
<evidence type="ECO:0000256" key="1">
    <source>
        <dbReference type="SAM" id="Phobius"/>
    </source>
</evidence>
<dbReference type="Proteomes" id="UP000215256">
    <property type="component" value="Chromosome 1"/>
</dbReference>
<dbReference type="AlphaFoldDB" id="A0A248UEX7"/>
<protein>
    <submittedName>
        <fullName evidence="2">Uncharacterized protein</fullName>
    </submittedName>
</protein>
<accession>A0A248UEX7</accession>
<sequence length="46" mass="5648">MKSEYWVGFFENHRRIIARILVTFVSLLSYFANNSSYLFKLEDFFF</sequence>